<evidence type="ECO:0000313" key="11">
    <source>
        <dbReference type="EMBL" id="WAL58783.1"/>
    </source>
</evidence>
<dbReference type="EC" id="2.1.1.107" evidence="1"/>
<evidence type="ECO:0000256" key="6">
    <source>
        <dbReference type="ARBA" id="ARBA00023444"/>
    </source>
</evidence>
<dbReference type="InterPro" id="IPR014776">
    <property type="entry name" value="4pyrrole_Mease_sub2"/>
</dbReference>
<dbReference type="PROSITE" id="PS00840">
    <property type="entry name" value="SUMT_2"/>
    <property type="match status" value="1"/>
</dbReference>
<dbReference type="SUPFAM" id="SSF53790">
    <property type="entry name" value="Tetrapyrrole methylase"/>
    <property type="match status" value="1"/>
</dbReference>
<dbReference type="AlphaFoldDB" id="A0A9E8Z935"/>
<dbReference type="GO" id="GO:0032259">
    <property type="term" value="P:methylation"/>
    <property type="evidence" value="ECO:0007669"/>
    <property type="project" value="UniProtKB-KW"/>
</dbReference>
<dbReference type="InterPro" id="IPR050161">
    <property type="entry name" value="Siro_Cobalamin_biosynth"/>
</dbReference>
<dbReference type="InterPro" id="IPR003754">
    <property type="entry name" value="4pyrrol_synth_uPrphyn_synth"/>
</dbReference>
<dbReference type="Pfam" id="PF00590">
    <property type="entry name" value="TP_methylase"/>
    <property type="match status" value="1"/>
</dbReference>
<keyword evidence="4" id="KW-0949">S-adenosyl-L-methionine</keyword>
<name>A0A9E8Z935_9CYAN</name>
<dbReference type="EMBL" id="CP113797">
    <property type="protein sequence ID" value="WAL58783.1"/>
    <property type="molecule type" value="Genomic_DNA"/>
</dbReference>
<dbReference type="Pfam" id="PF02602">
    <property type="entry name" value="HEM4"/>
    <property type="match status" value="1"/>
</dbReference>
<evidence type="ECO:0000259" key="10">
    <source>
        <dbReference type="Pfam" id="PF02602"/>
    </source>
</evidence>
<dbReference type="Gene3D" id="3.30.950.10">
    <property type="entry name" value="Methyltransferase, Cobalt-precorrin-4 Transmethylase, Domain 2"/>
    <property type="match status" value="1"/>
</dbReference>
<dbReference type="NCBIfam" id="TIGR01469">
    <property type="entry name" value="cobA_cysG_Cterm"/>
    <property type="match status" value="1"/>
</dbReference>
<evidence type="ECO:0000256" key="1">
    <source>
        <dbReference type="ARBA" id="ARBA00012162"/>
    </source>
</evidence>
<dbReference type="FunFam" id="3.40.50.10090:FF:000001">
    <property type="entry name" value="Bifunctional uroporphyrinogen-III C-methyltransferase/uroporphyrinogen-III synthase"/>
    <property type="match status" value="1"/>
</dbReference>
<dbReference type="InterPro" id="IPR000878">
    <property type="entry name" value="4pyrrol_Mease"/>
</dbReference>
<dbReference type="PANTHER" id="PTHR45790:SF3">
    <property type="entry name" value="S-ADENOSYL-L-METHIONINE-DEPENDENT UROPORPHYRINOGEN III METHYLTRANSFERASE, CHLOROPLASTIC"/>
    <property type="match status" value="1"/>
</dbReference>
<reference evidence="11" key="1">
    <citation type="submission" date="2022-12" db="EMBL/GenBank/DDBJ databases">
        <title>Polyphasic identification of a Novel Hot-Spring Cyanobacterium Ocullathermofonsia sinensis gen nov. sp. nov. and Genomic Insights on its Adaptations to the Thermal Habitat.</title>
        <authorList>
            <person name="Daroch M."/>
            <person name="Tang J."/>
            <person name="Jiang Y."/>
        </authorList>
    </citation>
    <scope>NUCLEOTIDE SEQUENCE</scope>
    <source>
        <strain evidence="11">PKUAC-SCTA174</strain>
    </source>
</reference>
<keyword evidence="5" id="KW-0627">Porphyrin biosynthesis</keyword>
<dbReference type="FunFam" id="3.40.1010.10:FF:000001">
    <property type="entry name" value="Siroheme synthase"/>
    <property type="match status" value="1"/>
</dbReference>
<dbReference type="NCBIfam" id="NF004790">
    <property type="entry name" value="PRK06136.1"/>
    <property type="match status" value="1"/>
</dbReference>
<evidence type="ECO:0000256" key="3">
    <source>
        <dbReference type="ARBA" id="ARBA00022679"/>
    </source>
</evidence>
<gene>
    <name evidence="11" type="primary">cobA</name>
    <name evidence="11" type="ORF">OXH18_16570</name>
</gene>
<comment type="pathway">
    <text evidence="6">Porphyrin-containing compound metabolism.</text>
</comment>
<comment type="function">
    <text evidence="7">Catalyzes the two successive C-2 and C-7 methylation reactions involved in the conversion of uroporphyrinogen III to precorrin-2 via the intermediate formation of precorrin-1. It is a step in the biosynthesis of both cobalamin (vitamin B12) and siroheme.</text>
</comment>
<keyword evidence="3 8" id="KW-0808">Transferase</keyword>
<comment type="similarity">
    <text evidence="8">Belongs to the precorrin methyltransferase family.</text>
</comment>
<dbReference type="InterPro" id="IPR003043">
    <property type="entry name" value="Uropor_MeTrfase_CS"/>
</dbReference>
<evidence type="ECO:0000256" key="2">
    <source>
        <dbReference type="ARBA" id="ARBA00022603"/>
    </source>
</evidence>
<dbReference type="RefSeq" id="WP_268608215.1">
    <property type="nucleotide sequence ID" value="NZ_CP113797.1"/>
</dbReference>
<sequence>MTRGNGKVYLVGSGPGSVDYLTMRGYQLLTQADVLIYDALVDEALLQWVPESCSKLDVGKRGGKPSPPQAEINRLLVLYCQRGRQVVRLKSGDPFIFGRCVAEIEALVAAECDFEVVPGISSALAAPLLAGIPLTDPVLSRCFAVLTAHDAAALNWQSLAVLETLVILMGAKQLAVIVDQLQRHGRSPQTPIAVIRWAGQPHQQIWTGTLETIVQQTSRQALSPCVIVIGEVVRLRPYLQPIRSQTAHAPLEFSQTVLAPPNRSQSHVADLSLSSPLSAFTLPATPMSSKPLTGKTILVTRAAGQSSQFSTLLQEQGARVIEMPTLEITPPSSWQSLDRAIESLDRFDWLILTSTNGVDYFFQRLVEQGKDARALAGIKIAVVGKKTAASLTQHGLQPDFIPPNFVADSLVDHFPERDRLPTLNILFPRVESGGRDVLVRELTNQGANVVEVAAYESGCAQQMTAETIAALQQQTIDIITFASSKTVQCFYHLLQQEASQGRPLLPLAETMCVASIGPQTSDACREWLNRVDVEAGEYTLEGLVQAIVKWVNQVGE</sequence>
<evidence type="ECO:0000256" key="4">
    <source>
        <dbReference type="ARBA" id="ARBA00022691"/>
    </source>
</evidence>
<keyword evidence="12" id="KW-1185">Reference proteome</keyword>
<dbReference type="CDD" id="cd06578">
    <property type="entry name" value="HemD"/>
    <property type="match status" value="1"/>
</dbReference>
<dbReference type="Proteomes" id="UP001163152">
    <property type="component" value="Chromosome"/>
</dbReference>
<dbReference type="PANTHER" id="PTHR45790">
    <property type="entry name" value="SIROHEME SYNTHASE-RELATED"/>
    <property type="match status" value="1"/>
</dbReference>
<evidence type="ECO:0000259" key="9">
    <source>
        <dbReference type="Pfam" id="PF00590"/>
    </source>
</evidence>
<keyword evidence="2 8" id="KW-0489">Methyltransferase</keyword>
<evidence type="ECO:0000256" key="8">
    <source>
        <dbReference type="RuleBase" id="RU003960"/>
    </source>
</evidence>
<evidence type="ECO:0000313" key="12">
    <source>
        <dbReference type="Proteomes" id="UP001163152"/>
    </source>
</evidence>
<feature type="domain" description="Tetrapyrrole biosynthesis uroporphyrinogen III synthase" evidence="10">
    <location>
        <begin position="308"/>
        <end position="545"/>
    </location>
</feature>
<dbReference type="Gene3D" id="3.40.1010.10">
    <property type="entry name" value="Cobalt-precorrin-4 Transmethylase, Domain 1"/>
    <property type="match status" value="1"/>
</dbReference>
<dbReference type="InterPro" id="IPR035996">
    <property type="entry name" value="4pyrrol_Methylase_sf"/>
</dbReference>
<dbReference type="GO" id="GO:0019354">
    <property type="term" value="P:siroheme biosynthetic process"/>
    <property type="evidence" value="ECO:0007669"/>
    <property type="project" value="InterPro"/>
</dbReference>
<dbReference type="SUPFAM" id="SSF69618">
    <property type="entry name" value="HemD-like"/>
    <property type="match status" value="1"/>
</dbReference>
<dbReference type="KEGG" id="tsin:OXH18_16570"/>
<proteinExistence type="inferred from homology"/>
<accession>A0A9E8Z935</accession>
<dbReference type="Gene3D" id="3.40.50.10090">
    <property type="match status" value="2"/>
</dbReference>
<evidence type="ECO:0000256" key="7">
    <source>
        <dbReference type="ARBA" id="ARBA00054030"/>
    </source>
</evidence>
<protein>
    <recommendedName>
        <fullName evidence="1">uroporphyrinogen-III C-methyltransferase</fullName>
        <ecNumber evidence="1">2.1.1.107</ecNumber>
    </recommendedName>
</protein>
<dbReference type="InterPro" id="IPR006366">
    <property type="entry name" value="CobA/CysG_C"/>
</dbReference>
<dbReference type="FunFam" id="3.40.50.10090:FF:000002">
    <property type="entry name" value="Bifunctional uroporphyrinogen-III C-methyltransferase/uroporphyrinogen-III synthase"/>
    <property type="match status" value="1"/>
</dbReference>
<dbReference type="CDD" id="cd11642">
    <property type="entry name" value="SUMT"/>
    <property type="match status" value="1"/>
</dbReference>
<dbReference type="InterPro" id="IPR036108">
    <property type="entry name" value="4pyrrol_syn_uPrphyn_synt_sf"/>
</dbReference>
<dbReference type="GO" id="GO:0004852">
    <property type="term" value="F:uroporphyrinogen-III synthase activity"/>
    <property type="evidence" value="ECO:0007669"/>
    <property type="project" value="InterPro"/>
</dbReference>
<organism evidence="11 12">
    <name type="scientific">Thermocoleostomius sinensis A174</name>
    <dbReference type="NCBI Taxonomy" id="2016057"/>
    <lineage>
        <taxon>Bacteria</taxon>
        <taxon>Bacillati</taxon>
        <taxon>Cyanobacteriota</taxon>
        <taxon>Cyanophyceae</taxon>
        <taxon>Oculatellales</taxon>
        <taxon>Oculatellaceae</taxon>
        <taxon>Thermocoleostomius</taxon>
    </lineage>
</organism>
<feature type="domain" description="Tetrapyrrole methylase" evidence="9">
    <location>
        <begin position="7"/>
        <end position="213"/>
    </location>
</feature>
<dbReference type="InterPro" id="IPR014777">
    <property type="entry name" value="4pyrrole_Mease_sub1"/>
</dbReference>
<evidence type="ECO:0000256" key="5">
    <source>
        <dbReference type="ARBA" id="ARBA00023244"/>
    </source>
</evidence>
<dbReference type="GO" id="GO:0004851">
    <property type="term" value="F:uroporphyrin-III C-methyltransferase activity"/>
    <property type="evidence" value="ECO:0007669"/>
    <property type="project" value="UniProtKB-EC"/>
</dbReference>
<dbReference type="PROSITE" id="PS00839">
    <property type="entry name" value="SUMT_1"/>
    <property type="match status" value="1"/>
</dbReference>